<evidence type="ECO:0000256" key="1">
    <source>
        <dbReference type="SAM" id="MobiDB-lite"/>
    </source>
</evidence>
<feature type="region of interest" description="Disordered" evidence="1">
    <location>
        <begin position="1"/>
        <end position="208"/>
    </location>
</feature>
<feature type="compositionally biased region" description="Pro residues" evidence="1">
    <location>
        <begin position="67"/>
        <end position="77"/>
    </location>
</feature>
<gene>
    <name evidence="2" type="ORF">GCM10020367_51000</name>
</gene>
<keyword evidence="3" id="KW-1185">Reference proteome</keyword>
<sequence>MADAPGEAERGVGRDPLTDDELEPAERLALTPGPVRGRQGRRRRTRPPVPLPATFAPSRRSPGYLPRLPPRLPPPATSPGYLPQLPPPATAGGAPRGAPARRLAASAENPRSAAPRVFGRLAIARTGRRSSTGKRCRSQHLSTDPAEPASEADAAAPPRRAEVRYDDYRTGRLITSTGNLATGKVEATSSRRGIQPSPKRAELREAVS</sequence>
<feature type="compositionally biased region" description="Low complexity" evidence="1">
    <location>
        <begin position="144"/>
        <end position="158"/>
    </location>
</feature>
<feature type="compositionally biased region" description="Low complexity" evidence="1">
    <location>
        <begin position="90"/>
        <end position="107"/>
    </location>
</feature>
<dbReference type="RefSeq" id="WP_345041730.1">
    <property type="nucleotide sequence ID" value="NZ_BAAAYL010000001.1"/>
</dbReference>
<comment type="caution">
    <text evidence="2">The sequence shown here is derived from an EMBL/GenBank/DDBJ whole genome shotgun (WGS) entry which is preliminary data.</text>
</comment>
<feature type="compositionally biased region" description="Low complexity" evidence="1">
    <location>
        <begin position="57"/>
        <end position="66"/>
    </location>
</feature>
<protein>
    <submittedName>
        <fullName evidence="2">Uncharacterized protein</fullName>
    </submittedName>
</protein>
<feature type="compositionally biased region" description="Basic and acidic residues" evidence="1">
    <location>
        <begin position="159"/>
        <end position="170"/>
    </location>
</feature>
<proteinExistence type="predicted"/>
<feature type="compositionally biased region" description="Basic residues" evidence="1">
    <location>
        <begin position="126"/>
        <end position="138"/>
    </location>
</feature>
<reference evidence="3" key="1">
    <citation type="journal article" date="2019" name="Int. J. Syst. Evol. Microbiol.">
        <title>The Global Catalogue of Microorganisms (GCM) 10K type strain sequencing project: providing services to taxonomists for standard genome sequencing and annotation.</title>
        <authorList>
            <consortium name="The Broad Institute Genomics Platform"/>
            <consortium name="The Broad Institute Genome Sequencing Center for Infectious Disease"/>
            <person name="Wu L."/>
            <person name="Ma J."/>
        </authorList>
    </citation>
    <scope>NUCLEOTIDE SEQUENCE [LARGE SCALE GENOMIC DNA]</scope>
    <source>
        <strain evidence="3">JCM 9651</strain>
    </source>
</reference>
<evidence type="ECO:0000313" key="2">
    <source>
        <dbReference type="EMBL" id="GAA3377015.1"/>
    </source>
</evidence>
<dbReference type="Proteomes" id="UP001499990">
    <property type="component" value="Unassembled WGS sequence"/>
</dbReference>
<feature type="compositionally biased region" description="Basic and acidic residues" evidence="1">
    <location>
        <begin position="7"/>
        <end position="17"/>
    </location>
</feature>
<dbReference type="EMBL" id="BAAAYL010000001">
    <property type="protein sequence ID" value="GAA3377015.1"/>
    <property type="molecule type" value="Genomic_DNA"/>
</dbReference>
<evidence type="ECO:0000313" key="3">
    <source>
        <dbReference type="Proteomes" id="UP001499990"/>
    </source>
</evidence>
<feature type="compositionally biased region" description="Basic and acidic residues" evidence="1">
    <location>
        <begin position="199"/>
        <end position="208"/>
    </location>
</feature>
<organism evidence="2 3">
    <name type="scientific">Streptomyces sannanensis</name>
    <dbReference type="NCBI Taxonomy" id="285536"/>
    <lineage>
        <taxon>Bacteria</taxon>
        <taxon>Bacillati</taxon>
        <taxon>Actinomycetota</taxon>
        <taxon>Actinomycetes</taxon>
        <taxon>Kitasatosporales</taxon>
        <taxon>Streptomycetaceae</taxon>
        <taxon>Streptomyces</taxon>
    </lineage>
</organism>
<name>A0ABP6SI83_9ACTN</name>
<accession>A0ABP6SI83</accession>